<evidence type="ECO:0000256" key="2">
    <source>
        <dbReference type="ARBA" id="ARBA00049988"/>
    </source>
</evidence>
<organism evidence="3 4">
    <name type="scientific">Thiothrix lacustris</name>
    <dbReference type="NCBI Taxonomy" id="525917"/>
    <lineage>
        <taxon>Bacteria</taxon>
        <taxon>Pseudomonadati</taxon>
        <taxon>Pseudomonadota</taxon>
        <taxon>Gammaproteobacteria</taxon>
        <taxon>Thiotrichales</taxon>
        <taxon>Thiotrichaceae</taxon>
        <taxon>Thiothrix</taxon>
    </lineage>
</organism>
<evidence type="ECO:0000256" key="1">
    <source>
        <dbReference type="ARBA" id="ARBA00022649"/>
    </source>
</evidence>
<comment type="caution">
    <text evidence="3">The sequence shown here is derived from an EMBL/GenBank/DDBJ whole genome shotgun (WGS) entry which is preliminary data.</text>
</comment>
<dbReference type="InterPro" id="IPR010985">
    <property type="entry name" value="Ribbon_hlx_hlx"/>
</dbReference>
<dbReference type="GO" id="GO:0006355">
    <property type="term" value="P:regulation of DNA-templated transcription"/>
    <property type="evidence" value="ECO:0007669"/>
    <property type="project" value="InterPro"/>
</dbReference>
<dbReference type="Pfam" id="PF08681">
    <property type="entry name" value="TacA1"/>
    <property type="match status" value="1"/>
</dbReference>
<dbReference type="Proteomes" id="UP000192491">
    <property type="component" value="Unassembled WGS sequence"/>
</dbReference>
<protein>
    <recommendedName>
        <fullName evidence="5">DUF1778 domain-containing protein</fullName>
    </recommendedName>
</protein>
<proteinExistence type="inferred from homology"/>
<evidence type="ECO:0000313" key="4">
    <source>
        <dbReference type="Proteomes" id="UP000192491"/>
    </source>
</evidence>
<dbReference type="EMBL" id="MTEJ01000103">
    <property type="protein sequence ID" value="OQX10848.1"/>
    <property type="molecule type" value="Genomic_DNA"/>
</dbReference>
<evidence type="ECO:0000313" key="3">
    <source>
        <dbReference type="EMBL" id="OQX10848.1"/>
    </source>
</evidence>
<gene>
    <name evidence="3" type="ORF">BWK73_19260</name>
</gene>
<dbReference type="Gene3D" id="1.20.5.780">
    <property type="entry name" value="Single helix bin"/>
    <property type="match status" value="1"/>
</dbReference>
<comment type="similarity">
    <text evidence="2">Belongs to the TacA antitoxin family.</text>
</comment>
<accession>A0A1Y1QQ03</accession>
<dbReference type="InterPro" id="IPR014795">
    <property type="entry name" value="TacA_1-like"/>
</dbReference>
<evidence type="ECO:0008006" key="5">
    <source>
        <dbReference type="Google" id="ProtNLM"/>
    </source>
</evidence>
<dbReference type="AlphaFoldDB" id="A0A1Y1QQ03"/>
<dbReference type="SUPFAM" id="SSF47598">
    <property type="entry name" value="Ribbon-helix-helix"/>
    <property type="match status" value="1"/>
</dbReference>
<name>A0A1Y1QQ03_9GAMM</name>
<reference evidence="3 4" key="1">
    <citation type="submission" date="2017-01" db="EMBL/GenBank/DDBJ databases">
        <title>Novel large sulfur bacteria in the metagenomes of groundwater-fed chemosynthetic microbial mats in the Lake Huron basin.</title>
        <authorList>
            <person name="Sharrar A.M."/>
            <person name="Flood B.E."/>
            <person name="Bailey J.V."/>
            <person name="Jones D.S."/>
            <person name="Biddanda B."/>
            <person name="Ruberg S.A."/>
            <person name="Marcus D.N."/>
            <person name="Dick G.J."/>
        </authorList>
    </citation>
    <scope>NUCLEOTIDE SEQUENCE [LARGE SCALE GENOMIC DNA]</scope>
    <source>
        <strain evidence="3">A8</strain>
    </source>
</reference>
<keyword evidence="1" id="KW-1277">Toxin-antitoxin system</keyword>
<sequence>MVMLSSVLSVRLSNAERSLLEVAAGHARLKLGDFIRRKALEAAEAELLERNLIVIPMNRWEEIEALINAPARVIPAVKELARYAPAWKP</sequence>